<dbReference type="GO" id="GO:0005524">
    <property type="term" value="F:ATP binding"/>
    <property type="evidence" value="ECO:0007669"/>
    <property type="project" value="UniProtKB-UniRule"/>
</dbReference>
<feature type="region of interest" description="Disordered" evidence="7">
    <location>
        <begin position="1"/>
        <end position="81"/>
    </location>
</feature>
<dbReference type="Gene3D" id="1.10.287.1490">
    <property type="match status" value="1"/>
</dbReference>
<feature type="compositionally biased region" description="Low complexity" evidence="7">
    <location>
        <begin position="57"/>
        <end position="81"/>
    </location>
</feature>
<feature type="coiled-coil region" evidence="6">
    <location>
        <begin position="1217"/>
        <end position="1290"/>
    </location>
</feature>
<dbReference type="EMBL" id="JALLBG020000130">
    <property type="protein sequence ID" value="KAL3762886.1"/>
    <property type="molecule type" value="Genomic_DNA"/>
</dbReference>
<feature type="compositionally biased region" description="Polar residues" evidence="7">
    <location>
        <begin position="13"/>
        <end position="27"/>
    </location>
</feature>
<feature type="region of interest" description="Disordered" evidence="7">
    <location>
        <begin position="586"/>
        <end position="611"/>
    </location>
</feature>
<dbReference type="PANTHER" id="PTHR47968">
    <property type="entry name" value="CENTROMERE PROTEIN E"/>
    <property type="match status" value="1"/>
</dbReference>
<keyword evidence="3 6" id="KW-0175">Coiled coil</keyword>
<dbReference type="PROSITE" id="PS00411">
    <property type="entry name" value="KINESIN_MOTOR_1"/>
    <property type="match status" value="1"/>
</dbReference>
<evidence type="ECO:0000256" key="7">
    <source>
        <dbReference type="SAM" id="MobiDB-lite"/>
    </source>
</evidence>
<evidence type="ECO:0000256" key="6">
    <source>
        <dbReference type="SAM" id="Coils"/>
    </source>
</evidence>
<dbReference type="InterPro" id="IPR036961">
    <property type="entry name" value="Kinesin_motor_dom_sf"/>
</dbReference>
<evidence type="ECO:0000259" key="8">
    <source>
        <dbReference type="PROSITE" id="PS50067"/>
    </source>
</evidence>
<keyword evidence="1 5" id="KW-0547">Nucleotide-binding</keyword>
<feature type="coiled-coil region" evidence="6">
    <location>
        <begin position="469"/>
        <end position="506"/>
    </location>
</feature>
<dbReference type="InterPro" id="IPR001752">
    <property type="entry name" value="Kinesin_motor_dom"/>
</dbReference>
<name>A0ABD3MFK8_9STRA</name>
<sequence length="1346" mass="152463">MSRISPRRGMVTPTKSTGIQRDASASSMERALRTLSRTASPPRPKSGRKLKFESRSSSKLSESTATTTKSTSSSNSSSEEAVKVAVRVRPLVPEGDQSAERAWSVATERNAIVEISGGRRESIYFASNNNSSRRGTLGGDSEFAYDRVFGEDANTCEIYNALVSNVVESVTEHGVNGTVFTYGQTCSGKTYTMQGCQNPESSVGIIQLAARDIFQSIKERRSDEIASECSVRVSYVEIYNEELRDLLNDQSRKSSSTTSLIIREDKQGSISVEGLKEVAVESFEQLMEVFMAGEKNKSVGSTKMNDRSSRSHAILSISLERKTTTDLRCDADNKENYEDCSPTSSLVVKTTSTLNLVDLAGSESVRHTNASGMQKKEGGMINQSLLTLSKVLMSLGQRSPGHINYRDSKLTRILKPSLSGNARMVVVCCISPSSKYVEETKSTLQFAARAKLVKTNAVVNEEVEGADVIAKLKMENAKCKMENKKLEEQLREIEMTNNNALAMERKLVNLKNFVFSAAAYQSRDNHMLSSNVVDDDRVISIRREALSPAHSTSDYPSSKDDRCIPQLTSCGSSDVLLHALKVKAKQLKSIQTKPQHPKSGKKRKADKQRRYSLVKLAQSSDDDRRSSLIAEARWLHTERDNVEAQDEGDSLSEIDQLESKLAHAKSLIEGLERQIDDLSLQKNDALDWIEELLAKSDQKEEKLRRSLEERNVAANRCQELEHELLKTKELLRVSDEKFCLDADDANAKIISLKEEIDTLERANAELEVQVLDQENLSCEYDAEKRALIEQIDKYEEELSKANASLKSKSNELDDALFSLDTEQKKWLNERNDLMEKKSSNSVRSHDEINELIRKKDKLLAELDEHDELTETASIERSAEKEKLQHARDIEKIDELMEENNLLATELSRLMNENLDLSRRVVELTDELAEQRQQLINERHGNETENTRLSQKINELTNDMSTIQQQLQDANKREEASVAETTRLSQNMNELTNDMITIQQQLLDANKREEASVVGSEQSRLRNDNLDLSKRVVELTDELSKQRQQLINERHGNETENTRLSQKINELTNDMSTIQQQLLDANKREEASVVEFFKSESEKSKLKSQLNSADAKVKDLSNKIQTMNNELSRHVNANAQHQLSMKTMQERLDVLSSENADLRKENESLHRKHECIENKVRELQCHYARAIAELDAACTARDDLIESNANLLSKSEKIAVERDHLLHEKERIQTELDRVTAEYEAEYESLRSNADILLKEKHDLEDKVVFLEASKASIEENADRILERNNALTRQFESLGVEYKKKSRLNAELLSKVDKIGKRMDCIRLENEQLARDNRTLRELYQRSARF</sequence>
<dbReference type="Gene3D" id="3.40.850.10">
    <property type="entry name" value="Kinesin motor domain"/>
    <property type="match status" value="1"/>
</dbReference>
<dbReference type="InterPro" id="IPR019821">
    <property type="entry name" value="Kinesin_motor_CS"/>
</dbReference>
<feature type="coiled-coil region" evidence="6">
    <location>
        <begin position="848"/>
        <end position="1181"/>
    </location>
</feature>
<keyword evidence="2 5" id="KW-0067">ATP-binding</keyword>
<feature type="compositionally biased region" description="Basic residues" evidence="7">
    <location>
        <begin position="595"/>
        <end position="611"/>
    </location>
</feature>
<feature type="coiled-coil region" evidence="6">
    <location>
        <begin position="654"/>
        <end position="811"/>
    </location>
</feature>
<feature type="domain" description="Kinesin motor" evidence="8">
    <location>
        <begin position="81"/>
        <end position="453"/>
    </location>
</feature>
<dbReference type="PANTHER" id="PTHR47968:SF75">
    <property type="entry name" value="CENTROMERE-ASSOCIATED PROTEIN E"/>
    <property type="match status" value="1"/>
</dbReference>
<dbReference type="CDD" id="cd00106">
    <property type="entry name" value="KISc"/>
    <property type="match status" value="1"/>
</dbReference>
<dbReference type="PROSITE" id="PS50067">
    <property type="entry name" value="KINESIN_MOTOR_2"/>
    <property type="match status" value="1"/>
</dbReference>
<evidence type="ECO:0000256" key="1">
    <source>
        <dbReference type="ARBA" id="ARBA00022741"/>
    </source>
</evidence>
<dbReference type="InterPro" id="IPR027640">
    <property type="entry name" value="Kinesin-like_fam"/>
</dbReference>
<evidence type="ECO:0000256" key="2">
    <source>
        <dbReference type="ARBA" id="ARBA00022840"/>
    </source>
</evidence>
<feature type="binding site" evidence="5">
    <location>
        <begin position="183"/>
        <end position="190"/>
    </location>
    <ligand>
        <name>ATP</name>
        <dbReference type="ChEBI" id="CHEBI:30616"/>
    </ligand>
</feature>
<evidence type="ECO:0000313" key="10">
    <source>
        <dbReference type="Proteomes" id="UP001530293"/>
    </source>
</evidence>
<dbReference type="SUPFAM" id="SSF52540">
    <property type="entry name" value="P-loop containing nucleoside triphosphate hydrolases"/>
    <property type="match status" value="1"/>
</dbReference>
<dbReference type="Proteomes" id="UP001530293">
    <property type="component" value="Unassembled WGS sequence"/>
</dbReference>
<dbReference type="SMART" id="SM00129">
    <property type="entry name" value="KISc"/>
    <property type="match status" value="1"/>
</dbReference>
<dbReference type="GO" id="GO:0003774">
    <property type="term" value="F:cytoskeletal motor activity"/>
    <property type="evidence" value="ECO:0007669"/>
    <property type="project" value="UniProtKB-UniRule"/>
</dbReference>
<dbReference type="Pfam" id="PF00225">
    <property type="entry name" value="Kinesin"/>
    <property type="match status" value="1"/>
</dbReference>
<accession>A0ABD3MFK8</accession>
<comment type="caution">
    <text evidence="9">The sequence shown here is derived from an EMBL/GenBank/DDBJ whole genome shotgun (WGS) entry which is preliminary data.</text>
</comment>
<organism evidence="9 10">
    <name type="scientific">Discostella pseudostelligera</name>
    <dbReference type="NCBI Taxonomy" id="259834"/>
    <lineage>
        <taxon>Eukaryota</taxon>
        <taxon>Sar</taxon>
        <taxon>Stramenopiles</taxon>
        <taxon>Ochrophyta</taxon>
        <taxon>Bacillariophyta</taxon>
        <taxon>Coscinodiscophyceae</taxon>
        <taxon>Thalassiosirophycidae</taxon>
        <taxon>Stephanodiscales</taxon>
        <taxon>Stephanodiscaceae</taxon>
        <taxon>Discostella</taxon>
    </lineage>
</organism>
<gene>
    <name evidence="9" type="ORF">ACHAWU_001033</name>
</gene>
<proteinExistence type="inferred from homology"/>
<keyword evidence="4 5" id="KW-0505">Motor protein</keyword>
<protein>
    <recommendedName>
        <fullName evidence="8">Kinesin motor domain-containing protein</fullName>
    </recommendedName>
</protein>
<evidence type="ECO:0000256" key="5">
    <source>
        <dbReference type="PROSITE-ProRule" id="PRU00283"/>
    </source>
</evidence>
<dbReference type="InterPro" id="IPR027417">
    <property type="entry name" value="P-loop_NTPase"/>
</dbReference>
<dbReference type="PRINTS" id="PR00380">
    <property type="entry name" value="KINESINHEAVY"/>
</dbReference>
<evidence type="ECO:0000313" key="9">
    <source>
        <dbReference type="EMBL" id="KAL3762886.1"/>
    </source>
</evidence>
<reference evidence="9 10" key="1">
    <citation type="submission" date="2024-10" db="EMBL/GenBank/DDBJ databases">
        <title>Updated reference genomes for cyclostephanoid diatoms.</title>
        <authorList>
            <person name="Roberts W.R."/>
            <person name="Alverson A.J."/>
        </authorList>
    </citation>
    <scope>NUCLEOTIDE SEQUENCE [LARGE SCALE GENOMIC DNA]</scope>
    <source>
        <strain evidence="9 10">AJA232-27</strain>
    </source>
</reference>
<evidence type="ECO:0000256" key="4">
    <source>
        <dbReference type="ARBA" id="ARBA00023175"/>
    </source>
</evidence>
<keyword evidence="10" id="KW-1185">Reference proteome</keyword>
<comment type="similarity">
    <text evidence="5">Belongs to the TRAFAC class myosin-kinesin ATPase superfamily. Kinesin family.</text>
</comment>
<evidence type="ECO:0000256" key="3">
    <source>
        <dbReference type="ARBA" id="ARBA00023054"/>
    </source>
</evidence>